<dbReference type="AlphaFoldDB" id="A0A1M7YVQ2"/>
<gene>
    <name evidence="3" type="ORF">VQ7734_02518</name>
</gene>
<evidence type="ECO:0000256" key="1">
    <source>
        <dbReference type="SAM" id="MobiDB-lite"/>
    </source>
</evidence>
<feature type="region of interest" description="Disordered" evidence="1">
    <location>
        <begin position="28"/>
        <end position="55"/>
    </location>
</feature>
<dbReference type="InterPro" id="IPR032675">
    <property type="entry name" value="LRR_dom_sf"/>
</dbReference>
<keyword evidence="2" id="KW-0732">Signal</keyword>
<dbReference type="RefSeq" id="WP_073583029.1">
    <property type="nucleotide sequence ID" value="NZ_AP024897.1"/>
</dbReference>
<reference evidence="4" key="1">
    <citation type="submission" date="2016-12" db="EMBL/GenBank/DDBJ databases">
        <authorList>
            <person name="Rodrigo-Torres L."/>
            <person name="Arahal R.D."/>
            <person name="Lucena T."/>
        </authorList>
    </citation>
    <scope>NUCLEOTIDE SEQUENCE [LARGE SCALE GENOMIC DNA]</scope>
</reference>
<protein>
    <submittedName>
        <fullName evidence="3">Uncharacterized protein</fullName>
    </submittedName>
</protein>
<organism evidence="3 4">
    <name type="scientific">Vibrio quintilis</name>
    <dbReference type="NCBI Taxonomy" id="1117707"/>
    <lineage>
        <taxon>Bacteria</taxon>
        <taxon>Pseudomonadati</taxon>
        <taxon>Pseudomonadota</taxon>
        <taxon>Gammaproteobacteria</taxon>
        <taxon>Vibrionales</taxon>
        <taxon>Vibrionaceae</taxon>
        <taxon>Vibrio</taxon>
    </lineage>
</organism>
<feature type="signal peptide" evidence="2">
    <location>
        <begin position="1"/>
        <end position="26"/>
    </location>
</feature>
<feature type="compositionally biased region" description="Low complexity" evidence="1">
    <location>
        <begin position="28"/>
        <end position="41"/>
    </location>
</feature>
<proteinExistence type="predicted"/>
<feature type="chain" id="PRO_5013382937" evidence="2">
    <location>
        <begin position="27"/>
        <end position="994"/>
    </location>
</feature>
<name>A0A1M7YVQ2_9VIBR</name>
<evidence type="ECO:0000313" key="3">
    <source>
        <dbReference type="EMBL" id="SHO56749.1"/>
    </source>
</evidence>
<accession>A0A1M7YVQ2</accession>
<keyword evidence="4" id="KW-1185">Reference proteome</keyword>
<dbReference type="STRING" id="1117707.VQ7734_02518"/>
<dbReference type="Gene3D" id="3.80.10.10">
    <property type="entry name" value="Ribonuclease Inhibitor"/>
    <property type="match status" value="1"/>
</dbReference>
<evidence type="ECO:0000256" key="2">
    <source>
        <dbReference type="SAM" id="SignalP"/>
    </source>
</evidence>
<dbReference type="Proteomes" id="UP000184600">
    <property type="component" value="Unassembled WGS sequence"/>
</dbReference>
<sequence length="994" mass="104205">MKPNMRLNPCRVLLLGVLFAGLPAYSTTTTTDSTDDSSQSTPPGPPPGGEETSTTTQVSATEGNWSFDVITTTTGDTKTVTSTLTYYAGKSDSVVIVPSVLGGAPVTKIASQAFGHHSEIAAVYVPDSVTVVSDWAFYDLNAAAIISFANPDVSIDDAAFQSSGNAALYLPVSTTQTSAGGKSVVTSGIEAISVTLTNSTAAAIAGGNYLNVTSPSGYELTTSAITEIAESASHDDDDVAVDGSSVTFSGDDYVAEAQVVEIYSGFESTVTEAELSKTFRSLTASGAETLNAAIAADSSYSEVKSKLQFAKGYYLNGNPVTVDDAAVAYDVKTGESVSADSTTGLFPSTGSGYYKYVTYRDTDSDGDIDTLYYSPYVISYAYNATSIVSDNDNLNGLSARDILNPVYLSFANAVVKADGESDTVSKTVLFADTDKDGEPLEAAINEERSILWATNYGSIAVDELHANSSASGNWAKMSYESGLSTYNNEIVMEWGMNALLYATNGGSITVGSLTGPRSTLSAIGDGANGIIAGASGTDTETGSAPSETSSVKLYNADLNLQGWNNHAADVVYGGYAYLEDVNAITGIYGSYAVGQASALANDFGNGVVEVKNFHTRVYGNRSAGAYVIGGGIITAENSSFVSRMDAGVVSASGGTFNMKNSQISGQIGFRNRGGINSSSTSTFTNVSFEATNNSFGYVTGDTAAEAVAAWKTASGGAELMHYMMSDPEMTIGQLCDNYDVTDEAQSELLQTLSKLAGRHYTSETLVRSSVLDNTYYNYSAGKYTGNTDFSDVPYLTVGSSYGGLTSAVFEFEASGINLELNQCKAENLNRKDYRYLVSSEAGSSPVITFNQSRVSGVVWNEGDVTRAVEGRSSARTSAMSVTFNSTMFTGSFADGSNGLWDVESLSYTDGSGNDSSLNGNYYGATANWGITASFDASSSWQIQHDSYLGKLTLADSATIQAPVGYTVKMTVNGEETEIEAGTYSGEVVLKLIQE</sequence>
<dbReference type="OrthoDB" id="7054234at2"/>
<evidence type="ECO:0000313" key="4">
    <source>
        <dbReference type="Proteomes" id="UP000184600"/>
    </source>
</evidence>
<dbReference type="EMBL" id="FRFG01000028">
    <property type="protein sequence ID" value="SHO56749.1"/>
    <property type="molecule type" value="Genomic_DNA"/>
</dbReference>